<evidence type="ECO:0000313" key="1">
    <source>
        <dbReference type="EMBL" id="KDD69176.1"/>
    </source>
</evidence>
<dbReference type="eggNOG" id="ENOG5031TSK">
    <property type="taxonomic scope" value="Bacteria"/>
</dbReference>
<dbReference type="EMBL" id="AZQQ01000073">
    <property type="protein sequence ID" value="KDD69176.1"/>
    <property type="molecule type" value="Genomic_DNA"/>
</dbReference>
<gene>
    <name evidence="1" type="ORF">V466_10300</name>
</gene>
<dbReference type="Proteomes" id="UP000026739">
    <property type="component" value="Unassembled WGS sequence"/>
</dbReference>
<accession>A0A059L4Q2</accession>
<organism evidence="1 2">
    <name type="scientific">Pseudomonas mandelii PD30</name>
    <dbReference type="NCBI Taxonomy" id="1419583"/>
    <lineage>
        <taxon>Bacteria</taxon>
        <taxon>Pseudomonadati</taxon>
        <taxon>Pseudomonadota</taxon>
        <taxon>Gammaproteobacteria</taxon>
        <taxon>Pseudomonadales</taxon>
        <taxon>Pseudomonadaceae</taxon>
        <taxon>Pseudomonas</taxon>
    </lineage>
</organism>
<protein>
    <submittedName>
        <fullName evidence="1">Uncharacterized protein</fullName>
    </submittedName>
</protein>
<evidence type="ECO:0000313" key="2">
    <source>
        <dbReference type="Proteomes" id="UP000026739"/>
    </source>
</evidence>
<comment type="caution">
    <text evidence="1">The sequence shown here is derived from an EMBL/GenBank/DDBJ whole genome shotgun (WGS) entry which is preliminary data.</text>
</comment>
<sequence>MRFLKFSRAYRRTSSMTKVQGITQLLGILPCLTTARRRRRVSSDEMKLLERYRELSESDQIAMRYLVDAMRSVSRF</sequence>
<reference evidence="1 2" key="1">
    <citation type="submission" date="2013-12" db="EMBL/GenBank/DDBJ databases">
        <authorList>
            <person name="Formusa P.A."/>
            <person name="Habash M."/>
            <person name="Lee H."/>
            <person name="Trevors J.T."/>
        </authorList>
    </citation>
    <scope>NUCLEOTIDE SEQUENCE [LARGE SCALE GENOMIC DNA]</scope>
    <source>
        <strain evidence="1 2">PD30</strain>
    </source>
</reference>
<proteinExistence type="predicted"/>
<dbReference type="AlphaFoldDB" id="A0A059L4Q2"/>
<name>A0A059L4Q2_9PSED</name>